<evidence type="ECO:0000256" key="5">
    <source>
        <dbReference type="SAM" id="MobiDB-lite"/>
    </source>
</evidence>
<feature type="transmembrane region" description="Helical" evidence="6">
    <location>
        <begin position="426"/>
        <end position="444"/>
    </location>
</feature>
<reference evidence="8" key="1">
    <citation type="submission" date="2021-09" db="EMBL/GenBank/DDBJ databases">
        <title>Network and meta-omics reveal the key degrader and cooperation patterns in an efficient 1,4-dioxane-degrading microbial community.</title>
        <authorList>
            <person name="Dai C."/>
        </authorList>
    </citation>
    <scope>NUCLEOTIDE SEQUENCE</scope>
    <source>
        <strain evidence="8">ZM13</strain>
    </source>
</reference>
<feature type="transmembrane region" description="Helical" evidence="6">
    <location>
        <begin position="12"/>
        <end position="34"/>
    </location>
</feature>
<gene>
    <name evidence="8" type="ORF">K9D25_08860</name>
</gene>
<organism evidence="8 9">
    <name type="scientific">Ancylobacter polymorphus</name>
    <dbReference type="NCBI Taxonomy" id="223390"/>
    <lineage>
        <taxon>Bacteria</taxon>
        <taxon>Pseudomonadati</taxon>
        <taxon>Pseudomonadota</taxon>
        <taxon>Alphaproteobacteria</taxon>
        <taxon>Hyphomicrobiales</taxon>
        <taxon>Xanthobacteraceae</taxon>
        <taxon>Ancylobacter</taxon>
    </lineage>
</organism>
<feature type="transmembrane region" description="Helical" evidence="6">
    <location>
        <begin position="342"/>
        <end position="365"/>
    </location>
</feature>
<dbReference type="AlphaFoldDB" id="A0A9E6ZYZ8"/>
<dbReference type="Pfam" id="PF04932">
    <property type="entry name" value="Wzy_C"/>
    <property type="match status" value="1"/>
</dbReference>
<evidence type="ECO:0000259" key="7">
    <source>
        <dbReference type="Pfam" id="PF04932"/>
    </source>
</evidence>
<evidence type="ECO:0000313" key="8">
    <source>
        <dbReference type="EMBL" id="UOK72792.1"/>
    </source>
</evidence>
<comment type="subcellular location">
    <subcellularLocation>
        <location evidence="1">Membrane</location>
        <topology evidence="1">Multi-pass membrane protein</topology>
    </subcellularLocation>
</comment>
<evidence type="ECO:0000256" key="1">
    <source>
        <dbReference type="ARBA" id="ARBA00004141"/>
    </source>
</evidence>
<dbReference type="GO" id="GO:0016020">
    <property type="term" value="C:membrane"/>
    <property type="evidence" value="ECO:0007669"/>
    <property type="project" value="UniProtKB-SubCell"/>
</dbReference>
<feature type="transmembrane region" description="Helical" evidence="6">
    <location>
        <begin position="160"/>
        <end position="180"/>
    </location>
</feature>
<dbReference type="RefSeq" id="WP_244450489.1">
    <property type="nucleotide sequence ID" value="NZ_CP083239.1"/>
</dbReference>
<dbReference type="GO" id="GO:0016874">
    <property type="term" value="F:ligase activity"/>
    <property type="evidence" value="ECO:0007669"/>
    <property type="project" value="UniProtKB-KW"/>
</dbReference>
<dbReference type="InterPro" id="IPR051533">
    <property type="entry name" value="WaaL-like"/>
</dbReference>
<evidence type="ECO:0000256" key="2">
    <source>
        <dbReference type="ARBA" id="ARBA00022692"/>
    </source>
</evidence>
<feature type="transmembrane region" description="Helical" evidence="6">
    <location>
        <begin position="241"/>
        <end position="261"/>
    </location>
</feature>
<sequence>MALFLKPHGDGGATYGASVLLLFANIVLGGATRAGYLADVLLQFFSLPFLVLAAWLWLDRLTIPPRPARFSFNLACGAAIAVVGLLIALAQLLPLFGAPGWGGVSARLVAAGGQGVAGVAWTGSSSVDPAASLAALPAVLPPLALFLLIALLDEERRLRFCGWGLVFGLLALFLGVLQVMQGPASALRFFEISNRSESVGFFANRNHFAAQLYVTFLMGVAWFVGRGGKIFLRRAPMSSQALWLAGACAMAVFVMAGLALARSRAGILLLLVALAAIVGMAPTISVCLRGREVRSGRVRGPLIVVLAGLVLLVGQLGAERFLVRFEQGLADQLRAMFNEVTWRAAIDALPFGTGLATFTAVFPVYEPTDGLTPQYVNRAHDDWLEFFLETGMPGLVLIALFLVWFGERLYRIWLVPTSGSSPQKRLLQHCASVAVLTLLLHSFVDYPLRTAAMMAYFALCCAFMTPGPDGGRVADAAAERPEAMPSPVRYSPSAPRRPVLKSGTQRAGSLASRNGGRPA</sequence>
<evidence type="ECO:0000313" key="9">
    <source>
        <dbReference type="Proteomes" id="UP000831684"/>
    </source>
</evidence>
<evidence type="ECO:0000256" key="3">
    <source>
        <dbReference type="ARBA" id="ARBA00022989"/>
    </source>
</evidence>
<feature type="domain" description="O-antigen ligase-related" evidence="7">
    <location>
        <begin position="250"/>
        <end position="398"/>
    </location>
</feature>
<dbReference type="InterPro" id="IPR007016">
    <property type="entry name" value="O-antigen_ligase-rel_domated"/>
</dbReference>
<dbReference type="EMBL" id="CP083239">
    <property type="protein sequence ID" value="UOK72792.1"/>
    <property type="molecule type" value="Genomic_DNA"/>
</dbReference>
<evidence type="ECO:0000256" key="6">
    <source>
        <dbReference type="SAM" id="Phobius"/>
    </source>
</evidence>
<accession>A0A9E6ZYZ8</accession>
<dbReference type="Proteomes" id="UP000831684">
    <property type="component" value="Chromosome"/>
</dbReference>
<feature type="transmembrane region" description="Helical" evidence="6">
    <location>
        <begin position="130"/>
        <end position="153"/>
    </location>
</feature>
<dbReference type="KEGG" id="apol:K9D25_08860"/>
<feature type="transmembrane region" description="Helical" evidence="6">
    <location>
        <begin position="70"/>
        <end position="93"/>
    </location>
</feature>
<feature type="transmembrane region" description="Helical" evidence="6">
    <location>
        <begin position="208"/>
        <end position="225"/>
    </location>
</feature>
<proteinExistence type="predicted"/>
<keyword evidence="4 6" id="KW-0472">Membrane</keyword>
<keyword evidence="8" id="KW-0436">Ligase</keyword>
<feature type="transmembrane region" description="Helical" evidence="6">
    <location>
        <begin position="267"/>
        <end position="288"/>
    </location>
</feature>
<dbReference type="PANTHER" id="PTHR37422:SF23">
    <property type="entry name" value="TEICHURONIC ACID BIOSYNTHESIS PROTEIN TUAE"/>
    <property type="match status" value="1"/>
</dbReference>
<keyword evidence="3 6" id="KW-1133">Transmembrane helix</keyword>
<feature type="transmembrane region" description="Helical" evidence="6">
    <location>
        <begin position="386"/>
        <end position="406"/>
    </location>
</feature>
<protein>
    <submittedName>
        <fullName evidence="8">O-antigen ligase family protein</fullName>
    </submittedName>
</protein>
<evidence type="ECO:0000256" key="4">
    <source>
        <dbReference type="ARBA" id="ARBA00023136"/>
    </source>
</evidence>
<name>A0A9E6ZYZ8_9HYPH</name>
<feature type="region of interest" description="Disordered" evidence="5">
    <location>
        <begin position="474"/>
        <end position="519"/>
    </location>
</feature>
<keyword evidence="2 6" id="KW-0812">Transmembrane</keyword>
<dbReference type="PANTHER" id="PTHR37422">
    <property type="entry name" value="TEICHURONIC ACID BIOSYNTHESIS PROTEIN TUAE"/>
    <property type="match status" value="1"/>
</dbReference>
<feature type="transmembrane region" description="Helical" evidence="6">
    <location>
        <begin position="300"/>
        <end position="322"/>
    </location>
</feature>
<feature type="transmembrane region" description="Helical" evidence="6">
    <location>
        <begin position="40"/>
        <end position="58"/>
    </location>
</feature>